<protein>
    <recommendedName>
        <fullName evidence="8">L-ornithine N(alpha)-acyltransferase</fullName>
        <ecNumber evidence="7">2.3.2.30</ecNumber>
    </recommendedName>
</protein>
<evidence type="ECO:0000313" key="11">
    <source>
        <dbReference type="EMBL" id="AQZ96392.1"/>
    </source>
</evidence>
<dbReference type="EC" id="2.3.2.30" evidence="7"/>
<proteinExistence type="inferred from homology"/>
<dbReference type="Proteomes" id="UP000243488">
    <property type="component" value="Chromosome"/>
</dbReference>
<dbReference type="SUPFAM" id="SSF55729">
    <property type="entry name" value="Acyl-CoA N-acyltransferases (Nat)"/>
    <property type="match status" value="1"/>
</dbReference>
<dbReference type="GO" id="GO:0043810">
    <property type="term" value="F:ornithine-acyl [acyl carrier protein] N-acyltransferase activity"/>
    <property type="evidence" value="ECO:0007669"/>
    <property type="project" value="UniProtKB-EC"/>
</dbReference>
<comment type="function">
    <text evidence="9">Catalyzes the first step in the biosynthesis of ornithine lipids, which are phosphorus-free membrane lipids. Catalyzes the 3-hydroxyacyl-acyl carrier protein-dependent acylation of ornithine to form lyso-ornithine lipid (LOL).</text>
</comment>
<gene>
    <name evidence="11" type="ORF">BVH74_17250</name>
</gene>
<name>A0A1V0B8Z3_9GAMM</name>
<dbReference type="GO" id="GO:0006629">
    <property type="term" value="P:lipid metabolic process"/>
    <property type="evidence" value="ECO:0007669"/>
    <property type="project" value="UniProtKB-KW"/>
</dbReference>
<evidence type="ECO:0000256" key="4">
    <source>
        <dbReference type="ARBA" id="ARBA00023098"/>
    </source>
</evidence>
<evidence type="ECO:0000256" key="8">
    <source>
        <dbReference type="ARBA" id="ARBA00039866"/>
    </source>
</evidence>
<comment type="similarity">
    <text evidence="6">Belongs to the acetyltransferase family. OlsB subfamily.</text>
</comment>
<dbReference type="PANTHER" id="PTHR37323:SF1">
    <property type="entry name" value="L-ORNITHINE N(ALPHA)-ACYLTRANSFERASE"/>
    <property type="match status" value="1"/>
</dbReference>
<evidence type="ECO:0000256" key="10">
    <source>
        <dbReference type="ARBA" id="ARBA00047785"/>
    </source>
</evidence>
<sequence length="250" mass="27964">MTDAALALDTQDNRHLQTELVKDHATLKEALALRFKVFSEECGASLPNADSGLDQDSFDLHCEHLVVRDQFSGQVVATTRLLDSQRARHAGGFYSEGEFQLIGLGELRGDVLEIGRTCVHPDYRNGATIGVLWAGLAQLMNERQYGYLMGCASIGMGDGGIQAHAIMQRLRERYLCRDWLNAIPRLPIPERDLPANVTAQLPPLLKAYMRLGAKICGEPCWDPEFNVADVFILLRREQLCPRYARHFKAV</sequence>
<dbReference type="Gene3D" id="3.40.630.30">
    <property type="match status" value="1"/>
</dbReference>
<keyword evidence="4" id="KW-0443">Lipid metabolism</keyword>
<comment type="catalytic activity">
    <reaction evidence="10">
        <text>a (3R)-hydroxyacyl-[ACP] + L-ornithine = a lyso-ornithine lipid + holo-[ACP] + H(+)</text>
        <dbReference type="Rhea" id="RHEA:20633"/>
        <dbReference type="Rhea" id="RHEA-COMP:9685"/>
        <dbReference type="Rhea" id="RHEA-COMP:9945"/>
        <dbReference type="ChEBI" id="CHEBI:15378"/>
        <dbReference type="ChEBI" id="CHEBI:46911"/>
        <dbReference type="ChEBI" id="CHEBI:64479"/>
        <dbReference type="ChEBI" id="CHEBI:78827"/>
        <dbReference type="ChEBI" id="CHEBI:138482"/>
        <dbReference type="EC" id="2.3.2.30"/>
    </reaction>
    <physiologicalReaction direction="left-to-right" evidence="10">
        <dbReference type="Rhea" id="RHEA:20634"/>
    </physiologicalReaction>
</comment>
<evidence type="ECO:0000256" key="1">
    <source>
        <dbReference type="ARBA" id="ARBA00005189"/>
    </source>
</evidence>
<dbReference type="InterPro" id="IPR052351">
    <property type="entry name" value="Ornithine_N-alpha-AT"/>
</dbReference>
<dbReference type="RefSeq" id="WP_080051300.1">
    <property type="nucleotide sequence ID" value="NZ_CP020100.1"/>
</dbReference>
<evidence type="ECO:0000256" key="7">
    <source>
        <dbReference type="ARBA" id="ARBA00039058"/>
    </source>
</evidence>
<dbReference type="PANTHER" id="PTHR37323">
    <property type="entry name" value="GCN5-RELATED N-ACETYLTRANSFERASE"/>
    <property type="match status" value="1"/>
</dbReference>
<keyword evidence="2" id="KW-0444">Lipid biosynthesis</keyword>
<evidence type="ECO:0000256" key="9">
    <source>
        <dbReference type="ARBA" id="ARBA00045724"/>
    </source>
</evidence>
<reference evidence="11 12" key="1">
    <citation type="submission" date="2017-03" db="EMBL/GenBank/DDBJ databases">
        <title>Complete genome sequence of the novel DNRA strain Pseudomonas sp. S-6-2 isolated from Chinese polluted river sediment. Journal of Biotechnology.</title>
        <authorList>
            <person name="Li J."/>
            <person name="Xiang F."/>
            <person name="Wang L."/>
            <person name="Xi L."/>
            <person name="Liu J."/>
        </authorList>
    </citation>
    <scope>NUCLEOTIDE SEQUENCE [LARGE SCALE GENOMIC DNA]</scope>
    <source>
        <strain evidence="11 12">S-6-2</strain>
    </source>
</reference>
<keyword evidence="12" id="KW-1185">Reference proteome</keyword>
<evidence type="ECO:0000256" key="6">
    <source>
        <dbReference type="ARBA" id="ARBA00038095"/>
    </source>
</evidence>
<dbReference type="STRING" id="1931241.BVH74_17250"/>
<dbReference type="Pfam" id="PF13444">
    <property type="entry name" value="Acetyltransf_5"/>
    <property type="match status" value="1"/>
</dbReference>
<dbReference type="InterPro" id="IPR016181">
    <property type="entry name" value="Acyl_CoA_acyltransferase"/>
</dbReference>
<keyword evidence="3" id="KW-0808">Transferase</keyword>
<comment type="pathway">
    <text evidence="1">Lipid metabolism.</text>
</comment>
<accession>A0A1V0B8Z3</accession>
<evidence type="ECO:0000256" key="2">
    <source>
        <dbReference type="ARBA" id="ARBA00022516"/>
    </source>
</evidence>
<evidence type="ECO:0000256" key="5">
    <source>
        <dbReference type="ARBA" id="ARBA00023315"/>
    </source>
</evidence>
<evidence type="ECO:0000313" key="12">
    <source>
        <dbReference type="Proteomes" id="UP000243488"/>
    </source>
</evidence>
<organism evidence="11 12">
    <name type="scientific">Halopseudomonas phragmitis</name>
    <dbReference type="NCBI Taxonomy" id="1931241"/>
    <lineage>
        <taxon>Bacteria</taxon>
        <taxon>Pseudomonadati</taxon>
        <taxon>Pseudomonadota</taxon>
        <taxon>Gammaproteobacteria</taxon>
        <taxon>Pseudomonadales</taxon>
        <taxon>Pseudomonadaceae</taxon>
        <taxon>Halopseudomonas</taxon>
    </lineage>
</organism>
<keyword evidence="5" id="KW-0012">Acyltransferase</keyword>
<dbReference type="AlphaFoldDB" id="A0A1V0B8Z3"/>
<dbReference type="EMBL" id="CP020100">
    <property type="protein sequence ID" value="AQZ96392.1"/>
    <property type="molecule type" value="Genomic_DNA"/>
</dbReference>
<dbReference type="KEGG" id="ppha:BVH74_17250"/>
<evidence type="ECO:0000256" key="3">
    <source>
        <dbReference type="ARBA" id="ARBA00022679"/>
    </source>
</evidence>